<evidence type="ECO:0000259" key="8">
    <source>
        <dbReference type="Pfam" id="PF20684"/>
    </source>
</evidence>
<feature type="transmembrane region" description="Helical" evidence="7">
    <location>
        <begin position="100"/>
        <end position="122"/>
    </location>
</feature>
<dbReference type="EMBL" id="ML991792">
    <property type="protein sequence ID" value="KAF2235324.1"/>
    <property type="molecule type" value="Genomic_DNA"/>
</dbReference>
<dbReference type="Pfam" id="PF20684">
    <property type="entry name" value="Fung_rhodopsin"/>
    <property type="match status" value="1"/>
</dbReference>
<feature type="compositionally biased region" description="Basic and acidic residues" evidence="6">
    <location>
        <begin position="402"/>
        <end position="414"/>
    </location>
</feature>
<keyword evidence="3 7" id="KW-1133">Transmembrane helix</keyword>
<evidence type="ECO:0000256" key="4">
    <source>
        <dbReference type="ARBA" id="ARBA00023136"/>
    </source>
</evidence>
<feature type="domain" description="Rhodopsin" evidence="8">
    <location>
        <begin position="39"/>
        <end position="274"/>
    </location>
</feature>
<dbReference type="GO" id="GO:0016020">
    <property type="term" value="C:membrane"/>
    <property type="evidence" value="ECO:0007669"/>
    <property type="project" value="UniProtKB-SubCell"/>
</dbReference>
<dbReference type="Proteomes" id="UP000800092">
    <property type="component" value="Unassembled WGS sequence"/>
</dbReference>
<gene>
    <name evidence="9" type="ORF">EV356DRAFT_575978</name>
</gene>
<evidence type="ECO:0000256" key="3">
    <source>
        <dbReference type="ARBA" id="ARBA00022989"/>
    </source>
</evidence>
<keyword evidence="10" id="KW-1185">Reference proteome</keyword>
<evidence type="ECO:0000313" key="10">
    <source>
        <dbReference type="Proteomes" id="UP000800092"/>
    </source>
</evidence>
<protein>
    <recommendedName>
        <fullName evidence="8">Rhodopsin domain-containing protein</fullName>
    </recommendedName>
</protein>
<dbReference type="AlphaFoldDB" id="A0A6A6HB24"/>
<dbReference type="OrthoDB" id="5022096at2759"/>
<dbReference type="PANTHER" id="PTHR33048:SF129">
    <property type="entry name" value="INTEGRAL MEMBRANE PROTEIN-RELATED"/>
    <property type="match status" value="1"/>
</dbReference>
<dbReference type="InterPro" id="IPR052337">
    <property type="entry name" value="SAT4-like"/>
</dbReference>
<feature type="transmembrane region" description="Helical" evidence="7">
    <location>
        <begin position="55"/>
        <end position="80"/>
    </location>
</feature>
<feature type="transmembrane region" description="Helical" evidence="7">
    <location>
        <begin position="20"/>
        <end position="43"/>
    </location>
</feature>
<dbReference type="InterPro" id="IPR049326">
    <property type="entry name" value="Rhodopsin_dom_fungi"/>
</dbReference>
<dbReference type="PANTHER" id="PTHR33048">
    <property type="entry name" value="PTH11-LIKE INTEGRAL MEMBRANE PROTEIN (AFU_ORTHOLOGUE AFUA_5G11245)"/>
    <property type="match status" value="1"/>
</dbReference>
<name>A0A6A6HB24_VIRVR</name>
<evidence type="ECO:0000256" key="2">
    <source>
        <dbReference type="ARBA" id="ARBA00022692"/>
    </source>
</evidence>
<feature type="transmembrane region" description="Helical" evidence="7">
    <location>
        <begin position="180"/>
        <end position="204"/>
    </location>
</feature>
<sequence>MENAANNAAPPSECGYSREPGMLATTLVVTIFSVIVTFVRLGVRIFIVRKVGWDDYTIIAAICGIFIAFGLVIVQLHYGFGKHKDCLSQWHYIEFQKYSYGEWIQTFQTLMFTKLSICFFLLRIPVEKIYIRPIQGVIVGLIVSNIVLTFVWIFQCNPIAGAWNPMVPATCFTFAQLQRIIISQAIISIVSDFILASFPIVILWKVQISRRLKVGLCCLMGLGLITASFCIVRTVLNYENVNQDSTWESIPNWYYRSWEVNIGIVAASVPAIYPGWKLLRSTVRSYISARRSQRGSGTASHKRLHDSPNVGANGKNVDEFEDKVHLASELTYPGMARDGDPLRVARHTASVEVGGATVAGVEERNLRGDLETGNGGIKKTTHFDVEGGRSNSDISGEGNVGKGERAGEEAHGFV</sequence>
<feature type="transmembrane region" description="Helical" evidence="7">
    <location>
        <begin position="216"/>
        <end position="238"/>
    </location>
</feature>
<evidence type="ECO:0000256" key="6">
    <source>
        <dbReference type="SAM" id="MobiDB-lite"/>
    </source>
</evidence>
<reference evidence="9" key="1">
    <citation type="journal article" date="2020" name="Stud. Mycol.">
        <title>101 Dothideomycetes genomes: a test case for predicting lifestyles and emergence of pathogens.</title>
        <authorList>
            <person name="Haridas S."/>
            <person name="Albert R."/>
            <person name="Binder M."/>
            <person name="Bloem J."/>
            <person name="Labutti K."/>
            <person name="Salamov A."/>
            <person name="Andreopoulos B."/>
            <person name="Baker S."/>
            <person name="Barry K."/>
            <person name="Bills G."/>
            <person name="Bluhm B."/>
            <person name="Cannon C."/>
            <person name="Castanera R."/>
            <person name="Culley D."/>
            <person name="Daum C."/>
            <person name="Ezra D."/>
            <person name="Gonzalez J."/>
            <person name="Henrissat B."/>
            <person name="Kuo A."/>
            <person name="Liang C."/>
            <person name="Lipzen A."/>
            <person name="Lutzoni F."/>
            <person name="Magnuson J."/>
            <person name="Mondo S."/>
            <person name="Nolan M."/>
            <person name="Ohm R."/>
            <person name="Pangilinan J."/>
            <person name="Park H.-J."/>
            <person name="Ramirez L."/>
            <person name="Alfaro M."/>
            <person name="Sun H."/>
            <person name="Tritt A."/>
            <person name="Yoshinaga Y."/>
            <person name="Zwiers L.-H."/>
            <person name="Turgeon B."/>
            <person name="Goodwin S."/>
            <person name="Spatafora J."/>
            <person name="Crous P."/>
            <person name="Grigoriev I."/>
        </authorList>
    </citation>
    <scope>NUCLEOTIDE SEQUENCE</scope>
    <source>
        <strain evidence="9">Tuck. ex Michener</strain>
    </source>
</reference>
<evidence type="ECO:0000256" key="1">
    <source>
        <dbReference type="ARBA" id="ARBA00004141"/>
    </source>
</evidence>
<feature type="region of interest" description="Disordered" evidence="6">
    <location>
        <begin position="292"/>
        <end position="316"/>
    </location>
</feature>
<evidence type="ECO:0000256" key="5">
    <source>
        <dbReference type="ARBA" id="ARBA00038359"/>
    </source>
</evidence>
<comment type="subcellular location">
    <subcellularLocation>
        <location evidence="1">Membrane</location>
        <topology evidence="1">Multi-pass membrane protein</topology>
    </subcellularLocation>
</comment>
<feature type="region of interest" description="Disordered" evidence="6">
    <location>
        <begin position="369"/>
        <end position="414"/>
    </location>
</feature>
<comment type="similarity">
    <text evidence="5">Belongs to the SAT4 family.</text>
</comment>
<keyword evidence="2 7" id="KW-0812">Transmembrane</keyword>
<accession>A0A6A6HB24</accession>
<evidence type="ECO:0000256" key="7">
    <source>
        <dbReference type="SAM" id="Phobius"/>
    </source>
</evidence>
<keyword evidence="4 7" id="KW-0472">Membrane</keyword>
<organism evidence="9 10">
    <name type="scientific">Viridothelium virens</name>
    <name type="common">Speckled blister lichen</name>
    <name type="synonym">Trypethelium virens</name>
    <dbReference type="NCBI Taxonomy" id="1048519"/>
    <lineage>
        <taxon>Eukaryota</taxon>
        <taxon>Fungi</taxon>
        <taxon>Dikarya</taxon>
        <taxon>Ascomycota</taxon>
        <taxon>Pezizomycotina</taxon>
        <taxon>Dothideomycetes</taxon>
        <taxon>Dothideomycetes incertae sedis</taxon>
        <taxon>Trypetheliales</taxon>
        <taxon>Trypetheliaceae</taxon>
        <taxon>Viridothelium</taxon>
    </lineage>
</organism>
<feature type="transmembrane region" description="Helical" evidence="7">
    <location>
        <begin position="134"/>
        <end position="160"/>
    </location>
</feature>
<proteinExistence type="inferred from homology"/>
<evidence type="ECO:0000313" key="9">
    <source>
        <dbReference type="EMBL" id="KAF2235324.1"/>
    </source>
</evidence>